<reference evidence="1 2" key="1">
    <citation type="submission" date="2006-03" db="EMBL/GenBank/DDBJ databases">
        <authorList>
            <person name="Pinhassi J."/>
            <person name="Pedros-Alio C."/>
            <person name="Ferriera S."/>
            <person name="Johnson J."/>
            <person name="Kravitz S."/>
            <person name="Halpern A."/>
            <person name="Remington K."/>
            <person name="Beeson K."/>
            <person name="Tran B."/>
            <person name="Rogers Y.-H."/>
            <person name="Friedman R."/>
            <person name="Venter J.C."/>
        </authorList>
    </citation>
    <scope>NUCLEOTIDE SEQUENCE [LARGE SCALE GENOMIC DNA]</scope>
    <source>
        <strain evidence="1 2">RED65</strain>
    </source>
</reference>
<comment type="caution">
    <text evidence="1">The sequence shown here is derived from an EMBL/GenBank/DDBJ whole genome shotgun (WGS) entry which is preliminary data.</text>
</comment>
<keyword evidence="2" id="KW-1185">Reference proteome</keyword>
<gene>
    <name evidence="1" type="ORF">RED65_01240</name>
</gene>
<dbReference type="HOGENOM" id="CLU_2970134_0_0_6"/>
<evidence type="ECO:0000313" key="2">
    <source>
        <dbReference type="Proteomes" id="UP000004263"/>
    </source>
</evidence>
<protein>
    <submittedName>
        <fullName evidence="1">Uncharacterized protein</fullName>
    </submittedName>
</protein>
<dbReference type="AlphaFoldDB" id="Q1N4T6"/>
<evidence type="ECO:0000313" key="1">
    <source>
        <dbReference type="EMBL" id="EAT13342.1"/>
    </source>
</evidence>
<dbReference type="EMBL" id="AAQH01000002">
    <property type="protein sequence ID" value="EAT13342.1"/>
    <property type="molecule type" value="Genomic_DNA"/>
</dbReference>
<organism evidence="1 2">
    <name type="scientific">Bermanella marisrubri</name>
    <dbReference type="NCBI Taxonomy" id="207949"/>
    <lineage>
        <taxon>Bacteria</taxon>
        <taxon>Pseudomonadati</taxon>
        <taxon>Pseudomonadota</taxon>
        <taxon>Gammaproteobacteria</taxon>
        <taxon>Oceanospirillales</taxon>
        <taxon>Oceanospirillaceae</taxon>
        <taxon>Bermanella</taxon>
    </lineage>
</organism>
<sequence length="58" mass="6502">MLTNEKASLDRSMFAKIFLLAQAPIALAHFVWRARIHDLSEISKSIGLKCETQTALSK</sequence>
<dbReference type="Proteomes" id="UP000004263">
    <property type="component" value="Unassembled WGS sequence"/>
</dbReference>
<name>Q1N4T6_9GAMM</name>
<accession>Q1N4T6</accession>
<proteinExistence type="predicted"/>